<dbReference type="EMBL" id="JACHGA010000004">
    <property type="protein sequence ID" value="MBB5276033.1"/>
    <property type="molecule type" value="Genomic_DNA"/>
</dbReference>
<sequence length="82" mass="8962">MTETAATDGDAPSNLTSPQMPHMNRAETSVERPNEKVPANRSSVYRTHILQMAERFHCSIFFSEGGKGASFLRSGAPCFTIS</sequence>
<gene>
    <name evidence="2" type="ORF">HNR26_002085</name>
</gene>
<dbReference type="Proteomes" id="UP000550895">
    <property type="component" value="Unassembled WGS sequence"/>
</dbReference>
<feature type="compositionally biased region" description="Basic and acidic residues" evidence="1">
    <location>
        <begin position="24"/>
        <end position="35"/>
    </location>
</feature>
<proteinExistence type="predicted"/>
<feature type="region of interest" description="Disordered" evidence="1">
    <location>
        <begin position="1"/>
        <end position="40"/>
    </location>
</feature>
<protein>
    <submittedName>
        <fullName evidence="2">Uncharacterized protein</fullName>
    </submittedName>
</protein>
<evidence type="ECO:0000256" key="1">
    <source>
        <dbReference type="SAM" id="MobiDB-lite"/>
    </source>
</evidence>
<evidence type="ECO:0000313" key="3">
    <source>
        <dbReference type="Proteomes" id="UP000550895"/>
    </source>
</evidence>
<organism evidence="2 3">
    <name type="scientific">Rhizobium rosettiformans</name>
    <dbReference type="NCBI Taxonomy" id="1368430"/>
    <lineage>
        <taxon>Bacteria</taxon>
        <taxon>Pseudomonadati</taxon>
        <taxon>Pseudomonadota</taxon>
        <taxon>Alphaproteobacteria</taxon>
        <taxon>Hyphomicrobiales</taxon>
        <taxon>Rhizobiaceae</taxon>
        <taxon>Rhizobium/Agrobacterium group</taxon>
        <taxon>Rhizobium</taxon>
    </lineage>
</organism>
<comment type="caution">
    <text evidence="2">The sequence shown here is derived from an EMBL/GenBank/DDBJ whole genome shotgun (WGS) entry which is preliminary data.</text>
</comment>
<dbReference type="AlphaFoldDB" id="A0A7W8HQ53"/>
<name>A0A7W8HQ53_9HYPH</name>
<evidence type="ECO:0000313" key="2">
    <source>
        <dbReference type="EMBL" id="MBB5276033.1"/>
    </source>
</evidence>
<keyword evidence="3" id="KW-1185">Reference proteome</keyword>
<dbReference type="RefSeq" id="WP_167494925.1">
    <property type="nucleotide sequence ID" value="NZ_JACHGA010000004.1"/>
</dbReference>
<reference evidence="2 3" key="1">
    <citation type="submission" date="2020-08" db="EMBL/GenBank/DDBJ databases">
        <title>Genomic Encyclopedia of Type Strains, Phase IV (KMG-IV): sequencing the most valuable type-strain genomes for metagenomic binning, comparative biology and taxonomic classification.</title>
        <authorList>
            <person name="Goeker M."/>
        </authorList>
    </citation>
    <scope>NUCLEOTIDE SEQUENCE [LARGE SCALE GENOMIC DNA]</scope>
    <source>
        <strain evidence="2 3">DSM 26376</strain>
    </source>
</reference>
<accession>A0A7W8HQ53</accession>